<dbReference type="InterPro" id="IPR036259">
    <property type="entry name" value="MFS_trans_sf"/>
</dbReference>
<dbReference type="EMBL" id="CP034086">
    <property type="protein sequence ID" value="AZG75942.1"/>
    <property type="molecule type" value="Genomic_DNA"/>
</dbReference>
<name>A0A3G8M4A3_9HYPH</name>
<dbReference type="InterPro" id="IPR011701">
    <property type="entry name" value="MFS"/>
</dbReference>
<dbReference type="PROSITE" id="PS00216">
    <property type="entry name" value="SUGAR_TRANSPORT_1"/>
    <property type="match status" value="1"/>
</dbReference>
<dbReference type="GO" id="GO:0016020">
    <property type="term" value="C:membrane"/>
    <property type="evidence" value="ECO:0007669"/>
    <property type="project" value="UniProtKB-SubCell"/>
</dbReference>
<reference evidence="7 8" key="1">
    <citation type="submission" date="2018-11" db="EMBL/GenBank/DDBJ databases">
        <title>Genome squencing of methanotrophic bacteria isolated from alkaline groundwater in Korea.</title>
        <authorList>
            <person name="Nguyen L.N."/>
        </authorList>
    </citation>
    <scope>NUCLEOTIDE SEQUENCE [LARGE SCALE GENOMIC DNA]</scope>
    <source>
        <strain evidence="7 8">GW6</strain>
    </source>
</reference>
<dbReference type="InterPro" id="IPR005829">
    <property type="entry name" value="Sugar_transporter_CS"/>
</dbReference>
<evidence type="ECO:0000259" key="6">
    <source>
        <dbReference type="PROSITE" id="PS50850"/>
    </source>
</evidence>
<evidence type="ECO:0000256" key="3">
    <source>
        <dbReference type="ARBA" id="ARBA00022989"/>
    </source>
</evidence>
<feature type="domain" description="Major facilitator superfamily (MFS) profile" evidence="6">
    <location>
        <begin position="16"/>
        <end position="399"/>
    </location>
</feature>
<evidence type="ECO:0000256" key="1">
    <source>
        <dbReference type="ARBA" id="ARBA00004141"/>
    </source>
</evidence>
<dbReference type="PANTHER" id="PTHR23518">
    <property type="entry name" value="C-METHYLTRANSFERASE"/>
    <property type="match status" value="1"/>
</dbReference>
<proteinExistence type="predicted"/>
<dbReference type="RefSeq" id="WP_124737785.1">
    <property type="nucleotide sequence ID" value="NZ_CP034086.1"/>
</dbReference>
<dbReference type="KEGG" id="mros:EHO51_03890"/>
<dbReference type="Proteomes" id="UP000273982">
    <property type="component" value="Chromosome"/>
</dbReference>
<evidence type="ECO:0000256" key="4">
    <source>
        <dbReference type="ARBA" id="ARBA00023136"/>
    </source>
</evidence>
<evidence type="ECO:0000256" key="5">
    <source>
        <dbReference type="SAM" id="Phobius"/>
    </source>
</evidence>
<dbReference type="CDD" id="cd17370">
    <property type="entry name" value="MFS_MJ1317_like"/>
    <property type="match status" value="1"/>
</dbReference>
<dbReference type="PROSITE" id="PS50850">
    <property type="entry name" value="MFS"/>
    <property type="match status" value="1"/>
</dbReference>
<feature type="transmembrane region" description="Helical" evidence="5">
    <location>
        <begin position="346"/>
        <end position="368"/>
    </location>
</feature>
<gene>
    <name evidence="7" type="ORF">EHO51_03890</name>
</gene>
<keyword evidence="4 5" id="KW-0472">Membrane</keyword>
<feature type="transmembrane region" description="Helical" evidence="5">
    <location>
        <begin position="256"/>
        <end position="276"/>
    </location>
</feature>
<evidence type="ECO:0000313" key="8">
    <source>
        <dbReference type="Proteomes" id="UP000273982"/>
    </source>
</evidence>
<keyword evidence="2 5" id="KW-0812">Transmembrane</keyword>
<feature type="transmembrane region" description="Helical" evidence="5">
    <location>
        <begin position="150"/>
        <end position="169"/>
    </location>
</feature>
<sequence length="409" mass="42062">MNSFISASRLRAIPSGVWALGLVSLLMDFSSEMIHALLPIYLVGGAMGASMAEVGIIEGVAEATASIVKIFSGALSDWFGRRKQLAIIGYGLAALTKPMFPLAPNVAWIMAARFIDRVGKGIRGAPRDALVADIAPASIRGAAFGLRQSLDTIGAFLGPAVAVAAMWFSANSIPFVFWIATIPAGLAVVVLALGVREPEASRPPRPARFPLHIDEVRRLGGPFWIVVAIGVVFSLARFSEAFLILKARDVGLPVALAPLALVAMNVVYAGASYPVGVFSDRGDRKTPLMAGLVTLIAADAALAVADHMPLVWLGVALWGLHMGLTQGLLAALVADVAPAALRGSAFGVFNLASGVALLAASAGAGALWDAFGSASAFWAGALLASLALVGLAAGGGRIGRSPGRGELAR</sequence>
<dbReference type="PANTHER" id="PTHR23518:SF2">
    <property type="entry name" value="MAJOR FACILITATOR SUPERFAMILY TRANSPORTER"/>
    <property type="match status" value="1"/>
</dbReference>
<comment type="subcellular location">
    <subcellularLocation>
        <location evidence="1">Membrane</location>
        <topology evidence="1">Multi-pass membrane protein</topology>
    </subcellularLocation>
</comment>
<feature type="transmembrane region" description="Helical" evidence="5">
    <location>
        <begin position="12"/>
        <end position="30"/>
    </location>
</feature>
<dbReference type="Gene3D" id="1.20.1250.20">
    <property type="entry name" value="MFS general substrate transporter like domains"/>
    <property type="match status" value="1"/>
</dbReference>
<evidence type="ECO:0000313" key="7">
    <source>
        <dbReference type="EMBL" id="AZG75942.1"/>
    </source>
</evidence>
<feature type="transmembrane region" description="Helical" evidence="5">
    <location>
        <begin position="216"/>
        <end position="236"/>
    </location>
</feature>
<organism evidence="7 8">
    <name type="scientific">Methylocystis rosea</name>
    <dbReference type="NCBI Taxonomy" id="173366"/>
    <lineage>
        <taxon>Bacteria</taxon>
        <taxon>Pseudomonadati</taxon>
        <taxon>Pseudomonadota</taxon>
        <taxon>Alphaproteobacteria</taxon>
        <taxon>Hyphomicrobiales</taxon>
        <taxon>Methylocystaceae</taxon>
        <taxon>Methylocystis</taxon>
    </lineage>
</organism>
<feature type="transmembrane region" description="Helical" evidence="5">
    <location>
        <begin position="288"/>
        <end position="305"/>
    </location>
</feature>
<dbReference type="InterPro" id="IPR020846">
    <property type="entry name" value="MFS_dom"/>
</dbReference>
<dbReference type="SUPFAM" id="SSF103473">
    <property type="entry name" value="MFS general substrate transporter"/>
    <property type="match status" value="1"/>
</dbReference>
<feature type="transmembrane region" description="Helical" evidence="5">
    <location>
        <begin position="36"/>
        <end position="57"/>
    </location>
</feature>
<feature type="transmembrane region" description="Helical" evidence="5">
    <location>
        <begin position="175"/>
        <end position="195"/>
    </location>
</feature>
<accession>A0A3G8M4A3</accession>
<evidence type="ECO:0000256" key="2">
    <source>
        <dbReference type="ARBA" id="ARBA00022692"/>
    </source>
</evidence>
<keyword evidence="3 5" id="KW-1133">Transmembrane helix</keyword>
<protein>
    <submittedName>
        <fullName evidence="7">MFS transporter</fullName>
    </submittedName>
</protein>
<dbReference type="AlphaFoldDB" id="A0A3G8M4A3"/>
<feature type="transmembrane region" description="Helical" evidence="5">
    <location>
        <begin position="311"/>
        <end position="334"/>
    </location>
</feature>
<feature type="transmembrane region" description="Helical" evidence="5">
    <location>
        <begin position="374"/>
        <end position="394"/>
    </location>
</feature>
<dbReference type="Pfam" id="PF07690">
    <property type="entry name" value="MFS_1"/>
    <property type="match status" value="2"/>
</dbReference>
<dbReference type="GO" id="GO:0022857">
    <property type="term" value="F:transmembrane transporter activity"/>
    <property type="evidence" value="ECO:0007669"/>
    <property type="project" value="InterPro"/>
</dbReference>